<feature type="compositionally biased region" description="Polar residues" evidence="1">
    <location>
        <begin position="144"/>
        <end position="158"/>
    </location>
</feature>
<feature type="compositionally biased region" description="Basic and acidic residues" evidence="1">
    <location>
        <begin position="515"/>
        <end position="537"/>
    </location>
</feature>
<keyword evidence="3" id="KW-1185">Reference proteome</keyword>
<accession>A0AAW0RC57</accession>
<evidence type="ECO:0000256" key="1">
    <source>
        <dbReference type="SAM" id="MobiDB-lite"/>
    </source>
</evidence>
<comment type="caution">
    <text evidence="2">The sequence shown here is derived from an EMBL/GenBank/DDBJ whole genome shotgun (WGS) entry which is preliminary data.</text>
</comment>
<feature type="compositionally biased region" description="Polar residues" evidence="1">
    <location>
        <begin position="190"/>
        <end position="215"/>
    </location>
</feature>
<dbReference type="EMBL" id="JAQQWP010000001">
    <property type="protein sequence ID" value="KAK8132397.1"/>
    <property type="molecule type" value="Genomic_DNA"/>
</dbReference>
<sequence length="604" mass="62429">MSGVKNLRAMFEQKTGDSPPDRGRSPPGSASGSVKLANSPTPSQSPRPLSKVRLNFVAIEKDGRIGLQREPSRESASVSSRRPSNESETTTPAPVSEKGDVFSDNMAHNAVAFRTNLAAEPIPESPKQAVTPPSRWSPKISPKKGTQTPDIVPNSNPDKITDEEETKTKLTAADPTTAAALQPNGDDAKSATNGVAKNGTPSSKTKASPISTTGKTAAKAPKSPAVAHAPKSSVRASSAKPTTPKKAAAPVKKPASLDLSPPSATGFVKPKVKSPTRPAKLPASLTKDTTASALKNGAQAPVEPAPRKTLSRTSGNHLTVNNGPTQRPHSRNSATAAAAPPKTLKRQNSTINRTRPSIGPPPKPMAKDHPVTKKEAHVDESFLARMMRPTQASASKTTEKAPITPPKKHSVPTAVKKSSAAKDGESHAKRATAKLSESTKAKGSPAAKKPAAAKGPAKAEPSAKEVAPVAAQATSAEVAIEAAAVSKDTAITPVVEKSEPQAVEAVVEAAAAASSDKESQESKETAVKEPETVEEAKLTNGANGAQETSTVPVVSANPQEVKDVEDVVQDAPASKSEESHVLAPAAEITPAKTEEDSVDASETY</sequence>
<name>A0AAW0RC57_9PEZI</name>
<feature type="compositionally biased region" description="Polar residues" evidence="1">
    <location>
        <begin position="36"/>
        <end position="47"/>
    </location>
</feature>
<evidence type="ECO:0000313" key="3">
    <source>
        <dbReference type="Proteomes" id="UP001392437"/>
    </source>
</evidence>
<organism evidence="2 3">
    <name type="scientific">Apiospora kogelbergensis</name>
    <dbReference type="NCBI Taxonomy" id="1337665"/>
    <lineage>
        <taxon>Eukaryota</taxon>
        <taxon>Fungi</taxon>
        <taxon>Dikarya</taxon>
        <taxon>Ascomycota</taxon>
        <taxon>Pezizomycotina</taxon>
        <taxon>Sordariomycetes</taxon>
        <taxon>Xylariomycetidae</taxon>
        <taxon>Amphisphaeriales</taxon>
        <taxon>Apiosporaceae</taxon>
        <taxon>Apiospora</taxon>
    </lineage>
</organism>
<gene>
    <name evidence="2" type="ORF">PG999_000570</name>
</gene>
<proteinExistence type="predicted"/>
<feature type="compositionally biased region" description="Low complexity" evidence="1">
    <location>
        <begin position="441"/>
        <end position="475"/>
    </location>
</feature>
<feature type="compositionally biased region" description="Polar residues" evidence="1">
    <location>
        <begin position="346"/>
        <end position="355"/>
    </location>
</feature>
<evidence type="ECO:0000313" key="2">
    <source>
        <dbReference type="EMBL" id="KAK8132397.1"/>
    </source>
</evidence>
<feature type="compositionally biased region" description="Low complexity" evidence="1">
    <location>
        <begin position="169"/>
        <end position="181"/>
    </location>
</feature>
<feature type="compositionally biased region" description="Polar residues" evidence="1">
    <location>
        <begin position="74"/>
        <end position="93"/>
    </location>
</feature>
<feature type="compositionally biased region" description="Polar residues" evidence="1">
    <location>
        <begin position="311"/>
        <end position="333"/>
    </location>
</feature>
<protein>
    <submittedName>
        <fullName evidence="2">Uncharacterized protein</fullName>
    </submittedName>
</protein>
<feature type="compositionally biased region" description="Polar residues" evidence="1">
    <location>
        <begin position="540"/>
        <end position="558"/>
    </location>
</feature>
<reference evidence="2 3" key="1">
    <citation type="submission" date="2023-01" db="EMBL/GenBank/DDBJ databases">
        <title>Analysis of 21 Apiospora genomes using comparative genomics revels a genus with tremendous synthesis potential of carbohydrate active enzymes and secondary metabolites.</title>
        <authorList>
            <person name="Sorensen T."/>
        </authorList>
    </citation>
    <scope>NUCLEOTIDE SEQUENCE [LARGE SCALE GENOMIC DNA]</scope>
    <source>
        <strain evidence="2 3">CBS 117206</strain>
    </source>
</reference>
<dbReference type="Proteomes" id="UP001392437">
    <property type="component" value="Unassembled WGS sequence"/>
</dbReference>
<dbReference type="AlphaFoldDB" id="A0AAW0RC57"/>
<feature type="region of interest" description="Disordered" evidence="1">
    <location>
        <begin position="1"/>
        <end position="475"/>
    </location>
</feature>
<feature type="compositionally biased region" description="Basic and acidic residues" evidence="1">
    <location>
        <begin position="365"/>
        <end position="382"/>
    </location>
</feature>
<feature type="region of interest" description="Disordered" evidence="1">
    <location>
        <begin position="508"/>
        <end position="604"/>
    </location>
</feature>
<feature type="compositionally biased region" description="Low complexity" evidence="1">
    <location>
        <begin position="236"/>
        <end position="256"/>
    </location>
</feature>